<name>A4D189_HUMAN</name>
<dbReference type="EMBL" id="CH236948">
    <property type="protein sequence ID" value="EAL24219.1"/>
    <property type="molecule type" value="Genomic_DNA"/>
</dbReference>
<evidence type="ECO:0000313" key="2">
    <source>
        <dbReference type="EMBL" id="EAL24219.1"/>
    </source>
</evidence>
<gene>
    <name evidence="2" type="primary">LOC402470</name>
    <name evidence="2" type="ORF">tcag7.1238</name>
</gene>
<accession>A4D189</accession>
<sequence>MPGHLPQRHAAPLLIRSVFPWCPGERSRQKGGPTAELSPPGSGKDPTEAKAAPEGQVRVPFLEEAGARKAVTLALATGFPGAVLSQELHSAGHLQKTVFRVYFLLSSTQSPTAANARGQKMFGGRKTKAGSGGGLTVRVCLQRREGAGSVSSCFSKLQGPGSPLQGRAPLLPARHWRWPPGEEKANACARLVRRKRLTRRFGQQNRPSLSEASSDLARKVGEGGLAQSLRDPPLWGLPSLSLTLLSTAFAGGISE</sequence>
<evidence type="ECO:0000256" key="1">
    <source>
        <dbReference type="SAM" id="MobiDB-lite"/>
    </source>
</evidence>
<dbReference type="AlphaFoldDB" id="A4D189"/>
<feature type="region of interest" description="Disordered" evidence="1">
    <location>
        <begin position="25"/>
        <end position="55"/>
    </location>
</feature>
<reference evidence="2" key="2">
    <citation type="submission" date="2004-06" db="EMBL/GenBank/DDBJ databases">
        <authorList>
            <person name="Scherer S.W."/>
            <person name="Cheung J."/>
            <person name="MacDonald J.R."/>
            <person name="Osborne L.R."/>
            <person name="Nakabayashi K."/>
            <person name="Herbrick J.-A."/>
            <person name="Carson A.R."/>
            <person name="Parker-Katiraee L."/>
            <person name="Skaug J."/>
            <person name="Khaja R."/>
            <person name="Zhang J."/>
            <person name="Hudek A.K."/>
            <person name="Li M."/>
            <person name="Haddad M."/>
            <person name="Duggan G.E."/>
            <person name="Fernandez B.A."/>
            <person name="Kanematsu E."/>
            <person name="Gentles S."/>
            <person name="Christopoulos C.C."/>
            <person name="Choufani S."/>
            <person name="Kwasnicka D."/>
            <person name="Zheng X.H."/>
            <person name="Nusskern D."/>
            <person name="Zhang Q."/>
            <person name="Gu Z."/>
            <person name="Lu F."/>
            <person name="Zeesman S."/>
            <person name="Teshima I."/>
            <person name="Chitayat D."/>
            <person name="Shuman C."/>
            <person name="Weksberg R."/>
            <person name="Zackai E.H."/>
            <person name="Grebe T.A."/>
            <person name="Cox S.R."/>
            <person name="Kirkpatrick S.J."/>
            <person name="Rahman N."/>
            <person name="Friedman J.M."/>
            <person name="Heng H.H.Q."/>
            <person name="Pelicci P."/>
            <person name="Lococo F."/>
            <person name="Belloni E."/>
            <person name="Shaffer L.G."/>
            <person name="Morton C.C."/>
            <person name="Pober B."/>
            <person name="Gusella J."/>
            <person name="Bruns G."/>
            <person name="Korf B.R."/>
            <person name="Quade B.J."/>
            <person name="Ligon A.H."/>
            <person name="Ferguson H."/>
            <person name="Higgins A.W."/>
            <person name="Leach N.T."/>
            <person name="Herrick S.R."/>
            <person name="Lemyre E."/>
            <person name="Farra C.G."/>
            <person name="Kim H.-G."/>
            <person name="Summers A.M."/>
            <person name="Gripp K.W."/>
            <person name="Roberts W."/>
            <person name="Szatmari P."/>
            <person name="Winsor E.J.T."/>
            <person name="Grzeschik K.-H."/>
            <person name="Teebi A."/>
            <person name="Minassian B.A."/>
            <person name="Kere J."/>
            <person name="Armengol L."/>
            <person name="Pujana M.Angel."/>
            <person name="Estivill X."/>
            <person name="Wilson M.D."/>
            <person name="Koop B.F."/>
            <person name="Tosi S."/>
            <person name="Moore G.E."/>
            <person name="Boright A.P."/>
            <person name="Zlotorynski E."/>
            <person name="Kerem B."/>
            <person name="Kroisel P.M."/>
            <person name="Petek E."/>
            <person name="Oscier D.G."/>
            <person name="Mould S.J."/>
            <person name="Doehner H."/>
            <person name="Doehner K."/>
            <person name="Rommens J.M."/>
            <person name="Vincent J.B."/>
            <person name="Venter J.C."/>
            <person name="Li P.W."/>
            <person name="Mural R.J."/>
            <person name="Adams M.D."/>
            <person name="Tsui L.-C."/>
        </authorList>
    </citation>
    <scope>NUCLEOTIDE SEQUENCE</scope>
</reference>
<reference evidence="2" key="1">
    <citation type="journal article" date="2003" name="Science">
        <title>Human chromosome 7: DNA sequence and biology.</title>
        <authorList>
            <person name="Scherer S.W."/>
            <person name="Cheung J."/>
            <person name="MacDonald J.R."/>
            <person name="Osborne L.R."/>
            <person name="Nakabayashi K."/>
            <person name="Herbrick J.A."/>
            <person name="Carson A.R."/>
            <person name="Parker-Katiraee L."/>
            <person name="Skaug J."/>
            <person name="Khaja R."/>
            <person name="Zhang J."/>
            <person name="Hudek A.K."/>
            <person name="Li M."/>
            <person name="Haddad M."/>
            <person name="Duggan G.E."/>
            <person name="Fernandez B.A."/>
            <person name="Kanematsu E."/>
            <person name="Gentles S."/>
            <person name="Christopoulos C.C."/>
            <person name="Choufani S."/>
            <person name="Kwasnicka D."/>
            <person name="Zheng X.H."/>
            <person name="Lai Z."/>
            <person name="Nusskern D."/>
            <person name="Zhang Q."/>
            <person name="Gu Z."/>
            <person name="Lu F."/>
            <person name="Zeesman S."/>
            <person name="Nowaczyk M.J."/>
            <person name="Teshima I."/>
            <person name="Chitayat D."/>
            <person name="Shuman C."/>
            <person name="Weksberg R."/>
            <person name="Zackai E.H."/>
            <person name="Grebe T.A."/>
            <person name="Cox S.R."/>
            <person name="Kirkpatrick S.J."/>
            <person name="Rahman N."/>
            <person name="Friedman J.M."/>
            <person name="Heng H.H."/>
            <person name="Pelicci P.G."/>
            <person name="Lo-Coco F."/>
            <person name="Belloni E."/>
            <person name="Shaffer L.G."/>
            <person name="Pober B."/>
            <person name="Morton C.C."/>
            <person name="Gusella J.F."/>
            <person name="Bruns G.A."/>
            <person name="Korf B.R."/>
            <person name="Quade B.J."/>
            <person name="Ligon A.H."/>
            <person name="Ferguson H."/>
            <person name="Higgins A.W."/>
            <person name="Leach N.T."/>
            <person name="Herrick S.R."/>
            <person name="Lemyre E."/>
            <person name="Farra C.G."/>
            <person name="Kim H.G."/>
            <person name="Summers A.M."/>
            <person name="Gripp K.W."/>
            <person name="Roberts W."/>
            <person name="Szatmari P."/>
            <person name="Winsor E.J."/>
            <person name="Grzeschik K.H."/>
            <person name="Teebi A."/>
            <person name="Minassian B.A."/>
            <person name="Kere J."/>
            <person name="Armengol L."/>
            <person name="Pujana M.A."/>
            <person name="Estivill X."/>
            <person name="Wilson M.D."/>
            <person name="Koop B.F."/>
            <person name="Tosi S."/>
            <person name="Moore G.E."/>
            <person name="Boright A.P."/>
            <person name="Zlotorynski E."/>
            <person name="Kerem B."/>
            <person name="Kroisel P.M."/>
            <person name="Petek E."/>
            <person name="Oscier D.G."/>
            <person name="Mould S.J."/>
            <person name="Dohner H."/>
            <person name="Dohner K."/>
            <person name="Rommens J.M."/>
            <person name="Vincent J.B."/>
            <person name="Venter J.C."/>
            <person name="Li P.W."/>
            <person name="Mural R.J."/>
            <person name="Adams M.D."/>
            <person name="Tsui L.C."/>
        </authorList>
    </citation>
    <scope>NUCLEOTIDE SEQUENCE [LARGE SCALE GENOMIC DNA]</scope>
</reference>
<protein>
    <submittedName>
        <fullName evidence="2">Hypothetical gene supported by BC025338</fullName>
    </submittedName>
</protein>
<dbReference type="PeptideAtlas" id="A4D189"/>
<proteinExistence type="predicted"/>
<organism evidence="2">
    <name type="scientific">Homo sapiens</name>
    <name type="common">Human</name>
    <dbReference type="NCBI Taxonomy" id="9606"/>
    <lineage>
        <taxon>Eukaryota</taxon>
        <taxon>Metazoa</taxon>
        <taxon>Chordata</taxon>
        <taxon>Craniata</taxon>
        <taxon>Vertebrata</taxon>
        <taxon>Euteleostomi</taxon>
        <taxon>Mammalia</taxon>
        <taxon>Eutheria</taxon>
        <taxon>Euarchontoglires</taxon>
        <taxon>Primates</taxon>
        <taxon>Haplorrhini</taxon>
        <taxon>Catarrhini</taxon>
        <taxon>Hominidae</taxon>
        <taxon>Homo</taxon>
    </lineage>
</organism>